<name>I4GX92_MICAE</name>
<evidence type="ECO:0000313" key="2">
    <source>
        <dbReference type="Proteomes" id="UP000003273"/>
    </source>
</evidence>
<gene>
    <name evidence="1" type="ORF">MICAE_2500002</name>
</gene>
<reference evidence="1 2" key="1">
    <citation type="submission" date="2012-04" db="EMBL/GenBank/DDBJ databases">
        <authorList>
            <person name="Genoscope - CEA"/>
        </authorList>
    </citation>
    <scope>NUCLEOTIDE SEQUENCE [LARGE SCALE GENOMIC DNA]</scope>
    <source>
        <strain evidence="1 2">9806</strain>
    </source>
</reference>
<comment type="caution">
    <text evidence="1">The sequence shown here is derived from an EMBL/GenBank/DDBJ whole genome shotgun (WGS) entry which is preliminary data.</text>
</comment>
<dbReference type="EMBL" id="CAIL01000169">
    <property type="protein sequence ID" value="CCI14416.1"/>
    <property type="molecule type" value="Genomic_DNA"/>
</dbReference>
<sequence length="40" mass="4809">MEQYLGQPKEQHMLQIIWFVTIEAKTVYSLLGYLHEPIFL</sequence>
<proteinExistence type="predicted"/>
<evidence type="ECO:0000313" key="1">
    <source>
        <dbReference type="EMBL" id="CCI14416.1"/>
    </source>
</evidence>
<dbReference type="AlphaFoldDB" id="I4GX92"/>
<accession>I4GX92</accession>
<organism evidence="1 2">
    <name type="scientific">Microcystis aeruginosa PCC 9806</name>
    <dbReference type="NCBI Taxonomy" id="1160282"/>
    <lineage>
        <taxon>Bacteria</taxon>
        <taxon>Bacillati</taxon>
        <taxon>Cyanobacteriota</taxon>
        <taxon>Cyanophyceae</taxon>
        <taxon>Oscillatoriophycideae</taxon>
        <taxon>Chroococcales</taxon>
        <taxon>Microcystaceae</taxon>
        <taxon>Microcystis</taxon>
    </lineage>
</organism>
<dbReference type="Proteomes" id="UP000003273">
    <property type="component" value="Unassembled WGS sequence"/>
</dbReference>
<protein>
    <submittedName>
        <fullName evidence="1">Uncharacterized protein</fullName>
    </submittedName>
</protein>
<dbReference type="HOGENOM" id="CLU_3292430_0_0_3"/>